<organism evidence="2 3">
    <name type="scientific">Ralstonia pickettii</name>
    <name type="common">Burkholderia pickettii</name>
    <dbReference type="NCBI Taxonomy" id="329"/>
    <lineage>
        <taxon>Bacteria</taxon>
        <taxon>Pseudomonadati</taxon>
        <taxon>Pseudomonadota</taxon>
        <taxon>Betaproteobacteria</taxon>
        <taxon>Burkholderiales</taxon>
        <taxon>Burkholderiaceae</taxon>
        <taxon>Ralstonia</taxon>
    </lineage>
</organism>
<evidence type="ECO:0000256" key="1">
    <source>
        <dbReference type="SAM" id="SignalP"/>
    </source>
</evidence>
<accession>A0A7X2HRX2</accession>
<sequence length="190" mass="20612">MSRTYLQRLVLASALTLGVTTAHAAEASQSDLVAALPKSKLTLAEGMRQAAKPGEAVISAKFEFDDNGKLSLSVYTAEKGLSVDSEKNVLKELSGSPEQTPWKPDVEIFKDVPHVARSAEQLTLMSLTSVALLDVVAKAQKTYPNGKVFSITPEIKQRRAVAVVLVTNNGKVFEMSYKLLDGTLVEKRQH</sequence>
<dbReference type="EMBL" id="WJYN01000013">
    <property type="protein sequence ID" value="MRT01439.1"/>
    <property type="molecule type" value="Genomic_DNA"/>
</dbReference>
<evidence type="ECO:0008006" key="4">
    <source>
        <dbReference type="Google" id="ProtNLM"/>
    </source>
</evidence>
<feature type="chain" id="PRO_5030526513" description="PepSY domain-containing protein" evidence="1">
    <location>
        <begin position="25"/>
        <end position="190"/>
    </location>
</feature>
<reference evidence="2 3" key="1">
    <citation type="submission" date="2019-11" db="EMBL/GenBank/DDBJ databases">
        <title>Phenotypic characterization of an OXA-22 and OXA-60 co-producing Ralstonia pickettii clinical strain.</title>
        <authorList>
            <person name="He F."/>
        </authorList>
    </citation>
    <scope>NUCLEOTIDE SEQUENCE [LARGE SCALE GENOMIC DNA]</scope>
    <source>
        <strain evidence="2 3">PSLESD1</strain>
    </source>
</reference>
<feature type="signal peptide" evidence="1">
    <location>
        <begin position="1"/>
        <end position="24"/>
    </location>
</feature>
<gene>
    <name evidence="2" type="ORF">GJQ57_22570</name>
</gene>
<proteinExistence type="predicted"/>
<dbReference type="RefSeq" id="WP_154208870.1">
    <property type="nucleotide sequence ID" value="NZ_WJYN01000013.1"/>
</dbReference>
<protein>
    <recommendedName>
        <fullName evidence="4">PepSY domain-containing protein</fullName>
    </recommendedName>
</protein>
<dbReference type="Proteomes" id="UP000441032">
    <property type="component" value="Unassembled WGS sequence"/>
</dbReference>
<name>A0A7X2HRX2_RALPI</name>
<comment type="caution">
    <text evidence="2">The sequence shown here is derived from an EMBL/GenBank/DDBJ whole genome shotgun (WGS) entry which is preliminary data.</text>
</comment>
<evidence type="ECO:0000313" key="2">
    <source>
        <dbReference type="EMBL" id="MRT01439.1"/>
    </source>
</evidence>
<evidence type="ECO:0000313" key="3">
    <source>
        <dbReference type="Proteomes" id="UP000441032"/>
    </source>
</evidence>
<dbReference type="AlphaFoldDB" id="A0A7X2HRX2"/>
<keyword evidence="1" id="KW-0732">Signal</keyword>